<dbReference type="PROSITE" id="PS50109">
    <property type="entry name" value="HIS_KIN"/>
    <property type="match status" value="1"/>
</dbReference>
<dbReference type="PROSITE" id="PS01124">
    <property type="entry name" value="HTH_ARAC_FAMILY_2"/>
    <property type="match status" value="1"/>
</dbReference>
<feature type="chain" id="PRO_5006047483" description="histidine kinase" evidence="9">
    <location>
        <begin position="29"/>
        <end position="1367"/>
    </location>
</feature>
<dbReference type="GO" id="GO:0000155">
    <property type="term" value="F:phosphorelay sensor kinase activity"/>
    <property type="evidence" value="ECO:0007669"/>
    <property type="project" value="InterPro"/>
</dbReference>
<reference evidence="13 14" key="1">
    <citation type="journal article" date="2015" name="Science">
        <title>Genetic determinants of in vivo fitness and diet responsiveness in multiple human gut Bacteroides.</title>
        <authorList>
            <person name="Wu M."/>
            <person name="McNulty N.P."/>
            <person name="Rodionov D.A."/>
            <person name="Khoroshkin M.S."/>
            <person name="Griffin N.W."/>
            <person name="Cheng J."/>
            <person name="Latreille P."/>
            <person name="Kerstetter R.A."/>
            <person name="Terrapon N."/>
            <person name="Henrissat B."/>
            <person name="Osterman A.L."/>
            <person name="Gordon J.I."/>
        </authorList>
    </citation>
    <scope>NUCLEOTIDE SEQUENCE [LARGE SCALE GENOMIC DNA]</scope>
    <source>
        <strain evidence="13 14">WH2</strain>
    </source>
</reference>
<dbReference type="Gene3D" id="3.40.50.2300">
    <property type="match status" value="1"/>
</dbReference>
<dbReference type="Pfam" id="PF00072">
    <property type="entry name" value="Response_reg"/>
    <property type="match status" value="1"/>
</dbReference>
<evidence type="ECO:0000256" key="7">
    <source>
        <dbReference type="PROSITE-ProRule" id="PRU00169"/>
    </source>
</evidence>
<keyword evidence="5" id="KW-0238">DNA-binding</keyword>
<keyword evidence="3 7" id="KW-0597">Phosphoprotein</keyword>
<dbReference type="EC" id="2.7.13.3" evidence="2"/>
<keyword evidence="8" id="KW-0812">Transmembrane</keyword>
<evidence type="ECO:0000256" key="3">
    <source>
        <dbReference type="ARBA" id="ARBA00022553"/>
    </source>
</evidence>
<dbReference type="InterPro" id="IPR036097">
    <property type="entry name" value="HisK_dim/P_sf"/>
</dbReference>
<comment type="catalytic activity">
    <reaction evidence="1">
        <text>ATP + protein L-histidine = ADP + protein N-phospho-L-histidine.</text>
        <dbReference type="EC" id="2.7.13.3"/>
    </reaction>
</comment>
<dbReference type="GO" id="GO:0003700">
    <property type="term" value="F:DNA-binding transcription factor activity"/>
    <property type="evidence" value="ECO:0007669"/>
    <property type="project" value="InterPro"/>
</dbReference>
<evidence type="ECO:0000259" key="11">
    <source>
        <dbReference type="PROSITE" id="PS50109"/>
    </source>
</evidence>
<dbReference type="CDD" id="cd17574">
    <property type="entry name" value="REC_OmpR"/>
    <property type="match status" value="1"/>
</dbReference>
<dbReference type="EMBL" id="CP012801">
    <property type="protein sequence ID" value="ALJ60145.1"/>
    <property type="molecule type" value="Genomic_DNA"/>
</dbReference>
<dbReference type="InterPro" id="IPR009057">
    <property type="entry name" value="Homeodomain-like_sf"/>
</dbReference>
<dbReference type="Gene3D" id="2.60.40.10">
    <property type="entry name" value="Immunoglobulins"/>
    <property type="match status" value="1"/>
</dbReference>
<feature type="modified residue" description="4-aspartylphosphate" evidence="7">
    <location>
        <position position="1169"/>
    </location>
</feature>
<dbReference type="PATRIC" id="fig|246787.4.peg.3003"/>
<proteinExistence type="predicted"/>
<dbReference type="InterPro" id="IPR011123">
    <property type="entry name" value="Y_Y_Y"/>
</dbReference>
<dbReference type="GO" id="GO:0043565">
    <property type="term" value="F:sequence-specific DNA binding"/>
    <property type="evidence" value="ECO:0007669"/>
    <property type="project" value="InterPro"/>
</dbReference>
<dbReference type="Gene3D" id="1.10.10.60">
    <property type="entry name" value="Homeodomain-like"/>
    <property type="match status" value="1"/>
</dbReference>
<evidence type="ECO:0000313" key="14">
    <source>
        <dbReference type="Proteomes" id="UP000061809"/>
    </source>
</evidence>
<dbReference type="Pfam" id="PF07494">
    <property type="entry name" value="Reg_prop"/>
    <property type="match status" value="3"/>
</dbReference>
<dbReference type="CDD" id="cd00082">
    <property type="entry name" value="HisKA"/>
    <property type="match status" value="1"/>
</dbReference>
<keyword evidence="6" id="KW-0804">Transcription</keyword>
<dbReference type="SUPFAM" id="SSF46689">
    <property type="entry name" value="Homeodomain-like"/>
    <property type="match status" value="1"/>
</dbReference>
<dbReference type="KEGG" id="bcel:BcellWH2_02906"/>
<keyword evidence="13" id="KW-0808">Transferase</keyword>
<dbReference type="PROSITE" id="PS00041">
    <property type="entry name" value="HTH_ARAC_FAMILY_1"/>
    <property type="match status" value="1"/>
</dbReference>
<dbReference type="PROSITE" id="PS50110">
    <property type="entry name" value="RESPONSE_REGULATORY"/>
    <property type="match status" value="1"/>
</dbReference>
<dbReference type="SUPFAM" id="SSF52172">
    <property type="entry name" value="CheY-like"/>
    <property type="match status" value="1"/>
</dbReference>
<keyword evidence="13" id="KW-0418">Kinase</keyword>
<dbReference type="SMART" id="SM00342">
    <property type="entry name" value="HTH_ARAC"/>
    <property type="match status" value="1"/>
</dbReference>
<keyword evidence="8" id="KW-1133">Transmembrane helix</keyword>
<dbReference type="Pfam" id="PF07495">
    <property type="entry name" value="Y_Y_Y"/>
    <property type="match status" value="1"/>
</dbReference>
<evidence type="ECO:0000256" key="4">
    <source>
        <dbReference type="ARBA" id="ARBA00023015"/>
    </source>
</evidence>
<dbReference type="FunFam" id="1.10.287.130:FF:000045">
    <property type="entry name" value="Two-component system sensor histidine kinase/response regulator"/>
    <property type="match status" value="1"/>
</dbReference>
<dbReference type="Gene3D" id="3.30.565.10">
    <property type="entry name" value="Histidine kinase-like ATPase, C-terminal domain"/>
    <property type="match status" value="1"/>
</dbReference>
<evidence type="ECO:0000256" key="9">
    <source>
        <dbReference type="SAM" id="SignalP"/>
    </source>
</evidence>
<dbReference type="InterPro" id="IPR036890">
    <property type="entry name" value="HATPase_C_sf"/>
</dbReference>
<feature type="transmembrane region" description="Helical" evidence="8">
    <location>
        <begin position="808"/>
        <end position="828"/>
    </location>
</feature>
<feature type="domain" description="Response regulatory" evidence="12">
    <location>
        <begin position="1121"/>
        <end position="1236"/>
    </location>
</feature>
<dbReference type="InterPro" id="IPR003661">
    <property type="entry name" value="HisK_dim/P_dom"/>
</dbReference>
<dbReference type="PANTHER" id="PTHR43547">
    <property type="entry name" value="TWO-COMPONENT HISTIDINE KINASE"/>
    <property type="match status" value="1"/>
</dbReference>
<feature type="domain" description="HTH araC/xylS-type" evidence="10">
    <location>
        <begin position="1267"/>
        <end position="1367"/>
    </location>
</feature>
<dbReference type="PANTHER" id="PTHR43547:SF2">
    <property type="entry name" value="HYBRID SIGNAL TRANSDUCTION HISTIDINE KINASE C"/>
    <property type="match status" value="1"/>
</dbReference>
<evidence type="ECO:0000259" key="12">
    <source>
        <dbReference type="PROSITE" id="PS50110"/>
    </source>
</evidence>
<keyword evidence="8" id="KW-0472">Membrane</keyword>
<evidence type="ECO:0000256" key="6">
    <source>
        <dbReference type="ARBA" id="ARBA00023163"/>
    </source>
</evidence>
<protein>
    <recommendedName>
        <fullName evidence="2">histidine kinase</fullName>
        <ecNumber evidence="2">2.7.13.3</ecNumber>
    </recommendedName>
</protein>
<name>A0A0P0GCX9_9BACE</name>
<dbReference type="InterPro" id="IPR011110">
    <property type="entry name" value="Reg_prop"/>
</dbReference>
<dbReference type="InterPro" id="IPR003594">
    <property type="entry name" value="HATPase_dom"/>
</dbReference>
<dbReference type="SMART" id="SM00448">
    <property type="entry name" value="REC"/>
    <property type="match status" value="1"/>
</dbReference>
<dbReference type="SUPFAM" id="SSF63829">
    <property type="entry name" value="Calcium-dependent phosphotriesterase"/>
    <property type="match status" value="3"/>
</dbReference>
<dbReference type="SMART" id="SM00388">
    <property type="entry name" value="HisKA"/>
    <property type="match status" value="1"/>
</dbReference>
<dbReference type="InterPro" id="IPR015943">
    <property type="entry name" value="WD40/YVTN_repeat-like_dom_sf"/>
</dbReference>
<dbReference type="Gene3D" id="1.10.287.130">
    <property type="match status" value="1"/>
</dbReference>
<dbReference type="InterPro" id="IPR018060">
    <property type="entry name" value="HTH_AraC"/>
</dbReference>
<dbReference type="Pfam" id="PF00512">
    <property type="entry name" value="HisKA"/>
    <property type="match status" value="1"/>
</dbReference>
<dbReference type="InterPro" id="IPR011006">
    <property type="entry name" value="CheY-like_superfamily"/>
</dbReference>
<dbReference type="InterPro" id="IPR018062">
    <property type="entry name" value="HTH_AraC-typ_CS"/>
</dbReference>
<evidence type="ECO:0000259" key="10">
    <source>
        <dbReference type="PROSITE" id="PS01124"/>
    </source>
</evidence>
<feature type="signal peptide" evidence="9">
    <location>
        <begin position="1"/>
        <end position="28"/>
    </location>
</feature>
<keyword evidence="4" id="KW-0805">Transcription regulation</keyword>
<dbReference type="SMART" id="SM00387">
    <property type="entry name" value="HATPase_c"/>
    <property type="match status" value="1"/>
</dbReference>
<dbReference type="Gene3D" id="2.130.10.10">
    <property type="entry name" value="YVTN repeat-like/Quinoprotein amine dehydrogenase"/>
    <property type="match status" value="2"/>
</dbReference>
<dbReference type="Pfam" id="PF12833">
    <property type="entry name" value="HTH_18"/>
    <property type="match status" value="1"/>
</dbReference>
<dbReference type="SUPFAM" id="SSF47384">
    <property type="entry name" value="Homodimeric domain of signal transducing histidine kinase"/>
    <property type="match status" value="1"/>
</dbReference>
<evidence type="ECO:0000256" key="8">
    <source>
        <dbReference type="SAM" id="Phobius"/>
    </source>
</evidence>
<keyword evidence="9" id="KW-0732">Signal</keyword>
<organism evidence="13 14">
    <name type="scientific">Bacteroides cellulosilyticus</name>
    <dbReference type="NCBI Taxonomy" id="246787"/>
    <lineage>
        <taxon>Bacteria</taxon>
        <taxon>Pseudomonadati</taxon>
        <taxon>Bacteroidota</taxon>
        <taxon>Bacteroidia</taxon>
        <taxon>Bacteroidales</taxon>
        <taxon>Bacteroidaceae</taxon>
        <taxon>Bacteroides</taxon>
    </lineage>
</organism>
<dbReference type="InterPro" id="IPR001789">
    <property type="entry name" value="Sig_transdc_resp-reg_receiver"/>
</dbReference>
<dbReference type="InterPro" id="IPR005467">
    <property type="entry name" value="His_kinase_dom"/>
</dbReference>
<evidence type="ECO:0000313" key="13">
    <source>
        <dbReference type="EMBL" id="ALJ60145.1"/>
    </source>
</evidence>
<dbReference type="InterPro" id="IPR013783">
    <property type="entry name" value="Ig-like_fold"/>
</dbReference>
<sequence length="1367" mass="156958">MPDMKYTKTIALITTLLCFLQGQGLALAQDNPNQYNYLYLTIRNGLCDNSIRTIHKDHNSFMWFGTSNGLDRYDGYELKHYSTAPRQPYQFIESNYINDIDEDDNNYLWVASEAGIMSIDLLHENLNFYKEYSGKNNNVLYSPVQALLVDDFNNLWVGKSDGLAYIILNEERQIKDIRILKKDVDIKTIVKHGSDIWAGGDKCLLHFTPSGKQDYSNIPVITNLDTSQLIFNRLFSYGDYLWIGTQSGLYCYNTQNQFCILYQHNPNNPHSISSNFITDIDKNSSGDIIIGTRNGVNIYQRNDQFVTFSRGIQARSLNDNIVNRIFVDKNDNIWVGTDFGGINIMAPQRITFNYSLQGYEKGVPNIISTVLEDKEGNILAGIVDGGLAIKRKGADSFSLFKHNPGDPHSLAHNNISDIIQDLHGNYWISTIGGGLDKLDKNNLSHPVFEHYNSLNSSLTSDDIHDIALDSARNALWICSGSHINTLDFSTGAINRLKFYTQSKEPVHNMNTIFIDSQSRLWIGGNGVYVIDLENSRNTYECIYYQHKLDDPKSKINEKITCIFETKKGEIYLGSLGNGIYLLEDNGNNEKYTFKNYAVRCGLSDTSISNILDDENGNLWISTLKGIYFFDINTKRAFKFDEGDGLLVPQFYKRSGCKTINHNMLLGTIDGFVTFSPLVNLPKQKQRTITLTSVVCNGSQLIPYLNSDNLPVSISTTKELHLYPPQNSFEITFSCLDYIEQEKVFYFHRIHELEEHWNTGLVKRNAKYTNLPPGKYTLEIRCTNHDNTWSTEATCLSIIVHPPFYKTGWFYSLIAILIVSILLYIIYWYNARQQHIQKLLKEKIESMSEQMEAINKEKLSYFTNLAHEFKTPLTLIQGPASQLVRQTTDPKEKEDLQIINRNAQYLLSLVNQLIDLRKIDTQNLTLNYSQFNFNKFLNTTITDFSNLMKERNISFEKIYRLKSDHIYSDKENLHKILFNLLSNAIKHTPDKGKITLHANQFIDKSNKLMQFISVTNSGSIIAPDEIDKIFNRFYRIPEQNKYTNYGQSSTGIGLHIVKELINLLDGTIKVKSSEKEGVSFRLYFPITLADAVENEIHEEYKEPVPVEDKIEPFIPIDRSKPTLLLVEDNPDMRHYIKNMLKEKYNIAEANNGEQGYKTAQNIVPDFIVSDLMMPVCDGSDFCKRLREDKLLSHIPFLLLTANSSETARIESYENGVDGYITKPFEQSVLLAHIDSILKNRDLRQKKFVEQDLNPILLEVGQSDQQFMNEVMNILEKNYADPQFGVKDLTERLNISYTVIYKKFVSLTGLPPVRFIQLYRLQIAKKILESSTNNVIVSEIAYRVGFNDPKYFTRCFVKQYKQTPSSFFK</sequence>
<dbReference type="Proteomes" id="UP000061809">
    <property type="component" value="Chromosome"/>
</dbReference>
<evidence type="ECO:0000256" key="2">
    <source>
        <dbReference type="ARBA" id="ARBA00012438"/>
    </source>
</evidence>
<feature type="domain" description="Histidine kinase" evidence="11">
    <location>
        <begin position="863"/>
        <end position="1087"/>
    </location>
</feature>
<accession>A0A0P0GCX9</accession>
<gene>
    <name evidence="13" type="primary">todS_18</name>
    <name evidence="13" type="ORF">BcellWH2_02906</name>
</gene>
<dbReference type="SUPFAM" id="SSF55874">
    <property type="entry name" value="ATPase domain of HSP90 chaperone/DNA topoisomerase II/histidine kinase"/>
    <property type="match status" value="1"/>
</dbReference>
<evidence type="ECO:0000256" key="5">
    <source>
        <dbReference type="ARBA" id="ARBA00023125"/>
    </source>
</evidence>
<evidence type="ECO:0000256" key="1">
    <source>
        <dbReference type="ARBA" id="ARBA00000085"/>
    </source>
</evidence>
<dbReference type="Pfam" id="PF02518">
    <property type="entry name" value="HATPase_c"/>
    <property type="match status" value="1"/>
</dbReference>